<dbReference type="GO" id="GO:0005763">
    <property type="term" value="C:mitochondrial small ribosomal subunit"/>
    <property type="evidence" value="ECO:0007669"/>
    <property type="project" value="TreeGrafter"/>
</dbReference>
<gene>
    <name evidence="6" type="ORF">TRUGW13939_07840</name>
</gene>
<evidence type="ECO:0000256" key="4">
    <source>
        <dbReference type="SAM" id="MobiDB-lite"/>
    </source>
</evidence>
<dbReference type="Pfam" id="PF00833">
    <property type="entry name" value="Ribosomal_S17e"/>
    <property type="match status" value="1"/>
</dbReference>
<dbReference type="EMBL" id="CP055901">
    <property type="protein sequence ID" value="QKX60694.1"/>
    <property type="molecule type" value="Genomic_DNA"/>
</dbReference>
<keyword evidence="3" id="KW-0687">Ribonucleoprotein</keyword>
<dbReference type="Proteomes" id="UP000509510">
    <property type="component" value="Chromosome IV"/>
</dbReference>
<dbReference type="SUPFAM" id="SSF116820">
    <property type="entry name" value="Rps17e-like"/>
    <property type="match status" value="1"/>
</dbReference>
<dbReference type="HAMAP" id="MF_00511">
    <property type="entry name" value="Ribosomal_eS17"/>
    <property type="match status" value="1"/>
</dbReference>
<evidence type="ECO:0000259" key="5">
    <source>
        <dbReference type="Pfam" id="PF01370"/>
    </source>
</evidence>
<feature type="region of interest" description="Disordered" evidence="4">
    <location>
        <begin position="416"/>
        <end position="444"/>
    </location>
</feature>
<keyword evidence="2" id="KW-0689">Ribosomal protein</keyword>
<dbReference type="AlphaFoldDB" id="A0A7H8R2T5"/>
<evidence type="ECO:0000313" key="7">
    <source>
        <dbReference type="Proteomes" id="UP000509510"/>
    </source>
</evidence>
<dbReference type="InterPro" id="IPR001509">
    <property type="entry name" value="Epimerase_deHydtase"/>
</dbReference>
<evidence type="ECO:0000256" key="1">
    <source>
        <dbReference type="ARBA" id="ARBA00010444"/>
    </source>
</evidence>
<keyword evidence="7" id="KW-1185">Reference proteome</keyword>
<dbReference type="InterPro" id="IPR016712">
    <property type="entry name" value="Rbsml_bS1m-like"/>
</dbReference>
<dbReference type="Gene3D" id="1.10.60.20">
    <property type="entry name" value="Ribosomal protein S17e-like"/>
    <property type="match status" value="1"/>
</dbReference>
<dbReference type="PROSITE" id="PS00712">
    <property type="entry name" value="RIBOSOMAL_S17E"/>
    <property type="match status" value="1"/>
</dbReference>
<dbReference type="FunFam" id="1.10.60.20:FF:000001">
    <property type="entry name" value="40S ribosomal protein S17"/>
    <property type="match status" value="1"/>
</dbReference>
<dbReference type="PANTHER" id="PTHR28058">
    <property type="entry name" value="37S RIBOSOMAL PROTEIN MRP51, MITOCHONDRIAL"/>
    <property type="match status" value="1"/>
</dbReference>
<dbReference type="SUPFAM" id="SSF51735">
    <property type="entry name" value="NAD(P)-binding Rossmann-fold domains"/>
    <property type="match status" value="1"/>
</dbReference>
<accession>A0A7H8R2T5</accession>
<dbReference type="KEGG" id="trg:TRUGW13939_07840"/>
<evidence type="ECO:0000256" key="3">
    <source>
        <dbReference type="ARBA" id="ARBA00023274"/>
    </source>
</evidence>
<dbReference type="GeneID" id="55995330"/>
<comment type="similarity">
    <text evidence="1">Belongs to the eukaryotic ribosomal protein eS17 family.</text>
</comment>
<organism evidence="6 7">
    <name type="scientific">Talaromyces rugulosus</name>
    <name type="common">Penicillium rugulosum</name>
    <dbReference type="NCBI Taxonomy" id="121627"/>
    <lineage>
        <taxon>Eukaryota</taxon>
        <taxon>Fungi</taxon>
        <taxon>Dikarya</taxon>
        <taxon>Ascomycota</taxon>
        <taxon>Pezizomycotina</taxon>
        <taxon>Eurotiomycetes</taxon>
        <taxon>Eurotiomycetidae</taxon>
        <taxon>Eurotiales</taxon>
        <taxon>Trichocomaceae</taxon>
        <taxon>Talaromyces</taxon>
        <taxon>Talaromyces sect. Islandici</taxon>
    </lineage>
</organism>
<dbReference type="CDD" id="cd05227">
    <property type="entry name" value="AR_SDR_e"/>
    <property type="match status" value="1"/>
</dbReference>
<feature type="compositionally biased region" description="Polar residues" evidence="4">
    <location>
        <begin position="420"/>
        <end position="431"/>
    </location>
</feature>
<dbReference type="GO" id="GO:0003735">
    <property type="term" value="F:structural constituent of ribosome"/>
    <property type="evidence" value="ECO:0007669"/>
    <property type="project" value="InterPro"/>
</dbReference>
<dbReference type="RefSeq" id="XP_035346870.1">
    <property type="nucleotide sequence ID" value="XM_035490977.1"/>
</dbReference>
<dbReference type="InterPro" id="IPR001210">
    <property type="entry name" value="Ribosomal_eS17"/>
</dbReference>
<evidence type="ECO:0000313" key="6">
    <source>
        <dbReference type="EMBL" id="QKX60694.1"/>
    </source>
</evidence>
<evidence type="ECO:0000256" key="2">
    <source>
        <dbReference type="ARBA" id="ARBA00022980"/>
    </source>
</evidence>
<feature type="domain" description="NAD-dependent epimerase/dehydratase" evidence="5">
    <location>
        <begin position="4"/>
        <end position="275"/>
    </location>
</feature>
<dbReference type="Pfam" id="PF11709">
    <property type="entry name" value="Mit_ribos_Mrp51"/>
    <property type="match status" value="1"/>
</dbReference>
<reference evidence="7" key="1">
    <citation type="submission" date="2020-06" db="EMBL/GenBank/DDBJ databases">
        <title>A chromosome-scale genome assembly of Talaromyces rugulosus W13939.</title>
        <authorList>
            <person name="Wang B."/>
            <person name="Guo L."/>
            <person name="Ye K."/>
            <person name="Wang L."/>
        </authorList>
    </citation>
    <scope>NUCLEOTIDE SEQUENCE [LARGE SCALE GENOMIC DNA]</scope>
    <source>
        <strain evidence="7">W13939</strain>
    </source>
</reference>
<proteinExistence type="inferred from homology"/>
<dbReference type="Pfam" id="PF01370">
    <property type="entry name" value="Epimerase"/>
    <property type="match status" value="1"/>
</dbReference>
<dbReference type="PANTHER" id="PTHR28058:SF1">
    <property type="entry name" value="SMALL RIBOSOMAL SUBUNIT PROTEIN BS1M"/>
    <property type="match status" value="1"/>
</dbReference>
<name>A0A7H8R2T5_TALRU</name>
<dbReference type="InterPro" id="IPR018273">
    <property type="entry name" value="Ribosomal_eS17_CS"/>
</dbReference>
<dbReference type="InterPro" id="IPR036291">
    <property type="entry name" value="NAD(P)-bd_dom_sf"/>
</dbReference>
<dbReference type="Gene3D" id="3.40.50.720">
    <property type="entry name" value="NAD(P)-binding Rossmann-like Domain"/>
    <property type="match status" value="1"/>
</dbReference>
<dbReference type="OrthoDB" id="2735536at2759"/>
<protein>
    <recommendedName>
        <fullName evidence="5">NAD-dependent epimerase/dehydratase domain-containing protein</fullName>
    </recommendedName>
</protein>
<dbReference type="GO" id="GO:0070124">
    <property type="term" value="P:mitochondrial translational initiation"/>
    <property type="evidence" value="ECO:0007669"/>
    <property type="project" value="TreeGrafter"/>
</dbReference>
<sequence>MAKVLLTGGSGFIAAHVLDILLDHGFNVVTTVRSQTKGDWILKAHPGLSQEKLSYAVVEDIAKEGAFDEVYISLSLYLCFYWQLLTDKVVKSAPFDYVIHTASPFHFKFSDPVKEILDPAIKGTEGILKAIKASAPTVKRVVITSSFAAIVNAPVHKKLYDESVWNPVTWEEAISDKALTYRASKTFAEKAAWEFVEKEKPNFDLATINPPFVFGPVIHYLNSLDSLNTSNERIYDLATGKAKDGLPPTGTFLWVDVRDTALAHVKAIEVAEAGGNRFFTTAGFMSNKAIVDAIRETHPEYVANLPENGVDDTPADIYKIDNSKVKNVLGIKFRTLKESVDDTVSSFATWSVSAAVLPSSRSAANSQLFSHQPPLRNREQHQPPCEAMATHRLSPTANLLRNSRLFALPTALNPPPRAVTSKTIAESSSATGPHPIRAAIESPPSALARGEWGLKRALPAKSTTERSSTPTIRVNALDTFEQVTDFDSAGDHTMTLQKFQEFHLPISLPSSAPKSTTDFVRRAHQSPFESHLDNVSASEGSEGSQVYKHAGPWLGGQSEVQFQRYLEQLRSQKPKLLSKLRKQYSEKVAIQRRTEAQDKGELDDQPIKKSAKVTNEEFKAWLKTLRTDKRKAGAEMTRLLDLHSLSADIPVTMIGRKDYYEATATRLSSVQYAHSGPPRTHPSAGLAYSRSGALVYNHPSYGPQLRERPVEARCLGSKSRKRRTRRRAVLGVGGMVLEDETDNSDDHLRGLEYLDPSIPGGGRVYVSPRRASIAANGTVNLEISRAEKDVLAPYDLANYLPPRSTNISNAARTTQRAVPRLDASRQGTVSDLLAGRPRMHGCQAHTRFPYGNQISPTHEENKNHINQINQTVNMGRVRTKTVKKSAKVVIERYYPRLTLDFETNKRLCDEIAIIASKRLRNKIAGYTTHLMKRIQRGPVRGISFKLQEEERERKDQYVPEISALDVSQTESGQLEVDAETKDLLKSLGFDSLKVNVTNVAQQQVIERPRRFR</sequence>
<dbReference type="InterPro" id="IPR036401">
    <property type="entry name" value="Ribosomal_eS17_sf"/>
</dbReference>